<dbReference type="Gene3D" id="1.10.418.10">
    <property type="entry name" value="Calponin-like domain"/>
    <property type="match status" value="1"/>
</dbReference>
<dbReference type="PROSITE" id="PS50106">
    <property type="entry name" value="PDZ"/>
    <property type="match status" value="1"/>
</dbReference>
<dbReference type="PANTHER" id="PTHR46767:SF2">
    <property type="entry name" value="LIM DOMAIN 7B"/>
    <property type="match status" value="1"/>
</dbReference>
<keyword evidence="4" id="KW-1185">Reference proteome</keyword>
<feature type="domain" description="PDZ" evidence="2">
    <location>
        <begin position="724"/>
        <end position="780"/>
    </location>
</feature>
<dbReference type="GO" id="GO:0030155">
    <property type="term" value="P:regulation of cell adhesion"/>
    <property type="evidence" value="ECO:0007669"/>
    <property type="project" value="InterPro"/>
</dbReference>
<dbReference type="InterPro" id="IPR036034">
    <property type="entry name" value="PDZ_sf"/>
</dbReference>
<sequence>MEWREQTSVSCEDAFTETQRWIELYCDCPMADIVPSSPQSVLALHSSPLWLSASDLQRILMNKLKPGIIKRLNRLSTPIAGLDNVNVFLKACAKLGLNDSQLFHPGDLQDLSTRVTLRREESNRRLKNVLITVYWLGRKAQLDPFYCGPQLNFKAFEGLLGLTLSKALEEGSGLCHRDGCYGDAEKENLYRVLPAYLREDSVDSPDYQDHRTAHPGSEGCGSDVEADQGFNMSGQRGPAQQRERAYVPPALLRRKRGREENGRGCVSPLARVSHLQRRPGRPPQVNPGWIWSKSTNDLPTGLEEEEEEEEEKEDDSGDPDVGMPRHPPHGTRSKESEEKWQDDLTKWKNRRRSTNSDLHRKFQERKHVVSKWTNGTVATPTSTSPSSKASLLPLRPHTRALLSRSYTVHTLLREPGPAGAPPSCSPVQNQGRPSGAMPASHPLLPGDEVPAASPASDGTSTATTPSACSPYTSRTHIKLQSSPAPLPPTGGLTHTGGRGRRATMGPVPYLSTGSADRTPNSPPVTDRKVTSLYHGPRPLGRDVTQQNHGSLNQAGPGAWEEAGLGKGPTHHSSLYRYNTMSWSGSASLPRGYRRSEGSARLSTAVTARPFGTRPSRLSALPRLITGSDYKMLPLSGDRWAPTMNRQVGTSLIRAPLQAENRHAAEKQEVANWVENEQEEEGEEEGRRTNGLPYCSDLCSSTALSDKHLPPPANHSAPQSYMRVSLSLKPNSVDDFGFQTDWSAAGARVTSVQPGSPAELCQLCVGDVITAVGKAKVEQMSTGQWESTMTSALQAGSLAMDVSRYSNQGKALVTDSFSSSDRRSVY</sequence>
<feature type="compositionally biased region" description="Polar residues" evidence="1">
    <location>
        <begin position="543"/>
        <end position="553"/>
    </location>
</feature>
<feature type="compositionally biased region" description="Acidic residues" evidence="1">
    <location>
        <begin position="302"/>
        <end position="318"/>
    </location>
</feature>
<dbReference type="InterPro" id="IPR036872">
    <property type="entry name" value="CH_dom_sf"/>
</dbReference>
<dbReference type="AlphaFoldDB" id="A0AA47MFL0"/>
<evidence type="ECO:0000313" key="4">
    <source>
        <dbReference type="Proteomes" id="UP001174136"/>
    </source>
</evidence>
<feature type="compositionally biased region" description="Basic and acidic residues" evidence="1">
    <location>
        <begin position="332"/>
        <end position="346"/>
    </location>
</feature>
<evidence type="ECO:0000313" key="3">
    <source>
        <dbReference type="EMBL" id="KAK0139174.1"/>
    </source>
</evidence>
<organism evidence="3 4">
    <name type="scientific">Merluccius polli</name>
    <name type="common">Benguela hake</name>
    <name type="synonym">Merluccius cadenati</name>
    <dbReference type="NCBI Taxonomy" id="89951"/>
    <lineage>
        <taxon>Eukaryota</taxon>
        <taxon>Metazoa</taxon>
        <taxon>Chordata</taxon>
        <taxon>Craniata</taxon>
        <taxon>Vertebrata</taxon>
        <taxon>Euteleostomi</taxon>
        <taxon>Actinopterygii</taxon>
        <taxon>Neopterygii</taxon>
        <taxon>Teleostei</taxon>
        <taxon>Neoteleostei</taxon>
        <taxon>Acanthomorphata</taxon>
        <taxon>Zeiogadaria</taxon>
        <taxon>Gadariae</taxon>
        <taxon>Gadiformes</taxon>
        <taxon>Gadoidei</taxon>
        <taxon>Merlucciidae</taxon>
        <taxon>Merluccius</taxon>
    </lineage>
</organism>
<dbReference type="Pfam" id="PF15949">
    <property type="entry name" value="DUF4757"/>
    <property type="match status" value="1"/>
</dbReference>
<feature type="compositionally biased region" description="Low complexity" evidence="1">
    <location>
        <begin position="459"/>
        <end position="473"/>
    </location>
</feature>
<evidence type="ECO:0000259" key="2">
    <source>
        <dbReference type="PROSITE" id="PS50106"/>
    </source>
</evidence>
<reference evidence="3" key="1">
    <citation type="journal article" date="2023" name="Front. Mar. Sci.">
        <title>A new Merluccius polli reference genome to investigate the effects of global change in West African waters.</title>
        <authorList>
            <person name="Mateo J.L."/>
            <person name="Blanco-Fernandez C."/>
            <person name="Garcia-Vazquez E."/>
            <person name="Machado-Schiaffino G."/>
        </authorList>
    </citation>
    <scope>NUCLEOTIDE SEQUENCE</scope>
    <source>
        <strain evidence="3">C29</strain>
        <tissue evidence="3">Fin</tissue>
    </source>
</reference>
<dbReference type="InterPro" id="IPR031865">
    <property type="entry name" value="DUF4757"/>
</dbReference>
<dbReference type="PANTHER" id="PTHR46767">
    <property type="entry name" value="LIM DOMAIN ONLY PROTEIN 7"/>
    <property type="match status" value="1"/>
</dbReference>
<comment type="caution">
    <text evidence="3">The sequence shown here is derived from an EMBL/GenBank/DDBJ whole genome shotgun (WGS) entry which is preliminary data.</text>
</comment>
<gene>
    <name evidence="3" type="primary">LMO7_1</name>
    <name evidence="3" type="ORF">N1851_024251</name>
</gene>
<dbReference type="GO" id="GO:0023051">
    <property type="term" value="P:regulation of signaling"/>
    <property type="evidence" value="ECO:0007669"/>
    <property type="project" value="InterPro"/>
</dbReference>
<accession>A0AA47MFL0</accession>
<feature type="region of interest" description="Disordered" evidence="1">
    <location>
        <begin position="413"/>
        <end position="565"/>
    </location>
</feature>
<name>A0AA47MFL0_MERPO</name>
<dbReference type="InterPro" id="IPR041489">
    <property type="entry name" value="PDZ_6"/>
</dbReference>
<dbReference type="EMBL" id="JAOPHQ010004550">
    <property type="protein sequence ID" value="KAK0139174.1"/>
    <property type="molecule type" value="Genomic_DNA"/>
</dbReference>
<dbReference type="Proteomes" id="UP001174136">
    <property type="component" value="Unassembled WGS sequence"/>
</dbReference>
<dbReference type="Pfam" id="PF17820">
    <property type="entry name" value="PDZ_6"/>
    <property type="match status" value="1"/>
</dbReference>
<dbReference type="Gene3D" id="2.30.42.10">
    <property type="match status" value="1"/>
</dbReference>
<dbReference type="SUPFAM" id="SSF47576">
    <property type="entry name" value="Calponin-homology domain, CH-domain"/>
    <property type="match status" value="1"/>
</dbReference>
<evidence type="ECO:0000256" key="1">
    <source>
        <dbReference type="SAM" id="MobiDB-lite"/>
    </source>
</evidence>
<dbReference type="SUPFAM" id="SSF50156">
    <property type="entry name" value="PDZ domain-like"/>
    <property type="match status" value="1"/>
</dbReference>
<feature type="compositionally biased region" description="Basic and acidic residues" evidence="1">
    <location>
        <begin position="202"/>
        <end position="212"/>
    </location>
</feature>
<proteinExistence type="predicted"/>
<protein>
    <submittedName>
        <fullName evidence="3">LIM domain only protein 7</fullName>
    </submittedName>
</protein>
<feature type="region of interest" description="Disordered" evidence="1">
    <location>
        <begin position="202"/>
        <end position="362"/>
    </location>
</feature>
<dbReference type="InterPro" id="IPR001478">
    <property type="entry name" value="PDZ"/>
</dbReference>
<dbReference type="InterPro" id="IPR029978">
    <property type="entry name" value="LMO-7"/>
</dbReference>